<evidence type="ECO:0000256" key="1">
    <source>
        <dbReference type="SAM" id="MobiDB-lite"/>
    </source>
</evidence>
<proteinExistence type="predicted"/>
<gene>
    <name evidence="2" type="ORF">BOTBODRAFT_172963</name>
</gene>
<dbReference type="EMBL" id="KL198027">
    <property type="protein sequence ID" value="KDQ16432.1"/>
    <property type="molecule type" value="Genomic_DNA"/>
</dbReference>
<name>A0A067MX36_BOTB1</name>
<organism evidence="2 3">
    <name type="scientific">Botryobasidium botryosum (strain FD-172 SS1)</name>
    <dbReference type="NCBI Taxonomy" id="930990"/>
    <lineage>
        <taxon>Eukaryota</taxon>
        <taxon>Fungi</taxon>
        <taxon>Dikarya</taxon>
        <taxon>Basidiomycota</taxon>
        <taxon>Agaricomycotina</taxon>
        <taxon>Agaricomycetes</taxon>
        <taxon>Cantharellales</taxon>
        <taxon>Botryobasidiaceae</taxon>
        <taxon>Botryobasidium</taxon>
    </lineage>
</organism>
<dbReference type="STRING" id="930990.A0A067MX36"/>
<evidence type="ECO:0000313" key="3">
    <source>
        <dbReference type="Proteomes" id="UP000027195"/>
    </source>
</evidence>
<sequence length="294" mass="33012">MIIDYKAPPPPAYSPPRGPRHARERALPRPTPVVPIFSPPPFHQVRRSVSLAALPHNIIIEIVRATCPSFHADSSGYRQSLYWLATSLRLVSRSVWIACMHILRSTYLPLYASYIKPPYTSDPFPHLQGSAFQSVQPSPLNPGKRETAVLDLFLLLQIKEELRADESELHLPDSFRDIFELMQPRSRTEDLILYYGVRKQIILPLSAPSTSSYTPPSSSSSSSPRPGISYQIPPIPFSSLSVAWSARKVGVVVADKAGRKKTWVEVPRARDEGIESVAKKLVWEMMKVMRGSYV</sequence>
<protein>
    <submittedName>
        <fullName evidence="2">Uncharacterized protein</fullName>
    </submittedName>
</protein>
<evidence type="ECO:0000313" key="2">
    <source>
        <dbReference type="EMBL" id="KDQ16432.1"/>
    </source>
</evidence>
<dbReference type="OrthoDB" id="2536866at2759"/>
<dbReference type="Proteomes" id="UP000027195">
    <property type="component" value="Unassembled WGS sequence"/>
</dbReference>
<keyword evidence="3" id="KW-1185">Reference proteome</keyword>
<feature type="compositionally biased region" description="Pro residues" evidence="1">
    <location>
        <begin position="7"/>
        <end position="17"/>
    </location>
</feature>
<dbReference type="AlphaFoldDB" id="A0A067MX36"/>
<accession>A0A067MX36</accession>
<reference evidence="3" key="1">
    <citation type="journal article" date="2014" name="Proc. Natl. Acad. Sci. U.S.A.">
        <title>Extensive sampling of basidiomycete genomes demonstrates inadequacy of the white-rot/brown-rot paradigm for wood decay fungi.</title>
        <authorList>
            <person name="Riley R."/>
            <person name="Salamov A.A."/>
            <person name="Brown D.W."/>
            <person name="Nagy L.G."/>
            <person name="Floudas D."/>
            <person name="Held B.W."/>
            <person name="Levasseur A."/>
            <person name="Lombard V."/>
            <person name="Morin E."/>
            <person name="Otillar R."/>
            <person name="Lindquist E.A."/>
            <person name="Sun H."/>
            <person name="LaButti K.M."/>
            <person name="Schmutz J."/>
            <person name="Jabbour D."/>
            <person name="Luo H."/>
            <person name="Baker S.E."/>
            <person name="Pisabarro A.G."/>
            <person name="Walton J.D."/>
            <person name="Blanchette R.A."/>
            <person name="Henrissat B."/>
            <person name="Martin F."/>
            <person name="Cullen D."/>
            <person name="Hibbett D.S."/>
            <person name="Grigoriev I.V."/>
        </authorList>
    </citation>
    <scope>NUCLEOTIDE SEQUENCE [LARGE SCALE GENOMIC DNA]</scope>
    <source>
        <strain evidence="3">FD-172 SS1</strain>
    </source>
</reference>
<dbReference type="InParanoid" id="A0A067MX36"/>
<feature type="region of interest" description="Disordered" evidence="1">
    <location>
        <begin position="1"/>
        <end position="25"/>
    </location>
</feature>
<dbReference type="HOGENOM" id="CLU_053871_0_0_1"/>